<dbReference type="InterPro" id="IPR049713">
    <property type="entry name" value="Pr6Pr-like"/>
</dbReference>
<dbReference type="NCBIfam" id="NF038065">
    <property type="entry name" value="Pr6Pr"/>
    <property type="match status" value="1"/>
</dbReference>
<protein>
    <submittedName>
        <fullName evidence="2">Pr6Pr family membrane protein</fullName>
    </submittedName>
</protein>
<name>A0A7X6N0N7_9STRE</name>
<evidence type="ECO:0000313" key="2">
    <source>
        <dbReference type="EMBL" id="NKZ20062.1"/>
    </source>
</evidence>
<dbReference type="Proteomes" id="UP000522720">
    <property type="component" value="Unassembled WGS sequence"/>
</dbReference>
<accession>A0A7X6N0N7</accession>
<proteinExistence type="predicted"/>
<feature type="transmembrane region" description="Helical" evidence="1">
    <location>
        <begin position="175"/>
        <end position="197"/>
    </location>
</feature>
<feature type="transmembrane region" description="Helical" evidence="1">
    <location>
        <begin position="73"/>
        <end position="93"/>
    </location>
</feature>
<gene>
    <name evidence="2" type="ORF">HF992_04245</name>
</gene>
<dbReference type="RefSeq" id="WP_168548819.1">
    <property type="nucleotide sequence ID" value="NZ_JAAXPR010000005.1"/>
</dbReference>
<evidence type="ECO:0000256" key="1">
    <source>
        <dbReference type="SAM" id="Phobius"/>
    </source>
</evidence>
<keyword evidence="1" id="KW-0472">Membrane</keyword>
<comment type="caution">
    <text evidence="2">The sequence shown here is derived from an EMBL/GenBank/DDBJ whole genome shotgun (WGS) entry which is preliminary data.</text>
</comment>
<dbReference type="AlphaFoldDB" id="A0A7X6N0N7"/>
<feature type="transmembrane region" description="Helical" evidence="1">
    <location>
        <begin position="131"/>
        <end position="155"/>
    </location>
</feature>
<keyword evidence="1" id="KW-1133">Transmembrane helix</keyword>
<feature type="transmembrane region" description="Helical" evidence="1">
    <location>
        <begin position="32"/>
        <end position="52"/>
    </location>
</feature>
<organism evidence="2 3">
    <name type="scientific">Streptococcus ovuberis</name>
    <dbReference type="NCBI Taxonomy" id="1936207"/>
    <lineage>
        <taxon>Bacteria</taxon>
        <taxon>Bacillati</taxon>
        <taxon>Bacillota</taxon>
        <taxon>Bacilli</taxon>
        <taxon>Lactobacillales</taxon>
        <taxon>Streptococcaceae</taxon>
        <taxon>Streptococcus</taxon>
    </lineage>
</organism>
<dbReference type="EMBL" id="JAAXPR010000005">
    <property type="protein sequence ID" value="NKZ20062.1"/>
    <property type="molecule type" value="Genomic_DNA"/>
</dbReference>
<keyword evidence="1" id="KW-0812">Transmembrane</keyword>
<reference evidence="2 3" key="1">
    <citation type="submission" date="2020-04" db="EMBL/GenBank/DDBJ databases">
        <title>MicrobeNet Type strains.</title>
        <authorList>
            <person name="Nicholson A.C."/>
        </authorList>
    </citation>
    <scope>NUCLEOTIDE SEQUENCE [LARGE SCALE GENOMIC DNA]</scope>
    <source>
        <strain evidence="2 3">CCUG 69612</strain>
    </source>
</reference>
<keyword evidence="3" id="KW-1185">Reference proteome</keyword>
<evidence type="ECO:0000313" key="3">
    <source>
        <dbReference type="Proteomes" id="UP000522720"/>
    </source>
</evidence>
<sequence length="205" mass="23725">MKKGLLFYRILLIMLAFLGVYLEVAKYGGHMFMYYTVLSNALVLGFMLYLVYLMLTQSESVWASNKVLRLKAGVTMAIMITLVIYHILLAPIADNFWRLENILCHYLVPALMFLDTLVVDRQRQYRAYDPILWAVTPLVYCIFALFNGLVTKIPIPDAKDSPFPYFFVNVTKYGWPYVGRMIAIICLAYILAGYLLYGIKQIKRK</sequence>
<feature type="transmembrane region" description="Helical" evidence="1">
    <location>
        <begin position="99"/>
        <end position="119"/>
    </location>
</feature>